<sequence>MIKIAASGCRACGKSANYGFRGEGNAHCASCRAPGMIRRPGKAKGGEDHAASAGAPAGPGETDSGSSGAEDSDDGDTDSGETSLPSHTAAAAGGGTGSPDESGERSSSEDGDGAIGAAPPVNGSAATDTAVAVPQGAAAHVLGTMLASLVHPNTLHKSTPQNLFQALSSTVSIMERFSPEALE</sequence>
<proteinExistence type="predicted"/>
<accession>A0A836C9N8</accession>
<feature type="compositionally biased region" description="Low complexity" evidence="1">
    <location>
        <begin position="80"/>
        <end position="91"/>
    </location>
</feature>
<evidence type="ECO:0000313" key="3">
    <source>
        <dbReference type="Proteomes" id="UP000664859"/>
    </source>
</evidence>
<keyword evidence="3" id="KW-1185">Reference proteome</keyword>
<evidence type="ECO:0000313" key="2">
    <source>
        <dbReference type="EMBL" id="KAG5178255.1"/>
    </source>
</evidence>
<reference evidence="2" key="1">
    <citation type="submission" date="2021-02" db="EMBL/GenBank/DDBJ databases">
        <title>First Annotated Genome of the Yellow-green Alga Tribonema minus.</title>
        <authorList>
            <person name="Mahan K.M."/>
        </authorList>
    </citation>
    <scope>NUCLEOTIDE SEQUENCE</scope>
    <source>
        <strain evidence="2">UTEX B ZZ1240</strain>
    </source>
</reference>
<gene>
    <name evidence="2" type="ORF">JKP88DRAFT_248147</name>
</gene>
<dbReference type="AlphaFoldDB" id="A0A836C9N8"/>
<name>A0A836C9N8_9STRA</name>
<feature type="compositionally biased region" description="Acidic residues" evidence="1">
    <location>
        <begin position="70"/>
        <end position="79"/>
    </location>
</feature>
<protein>
    <submittedName>
        <fullName evidence="2">Uncharacterized protein</fullName>
    </submittedName>
</protein>
<comment type="caution">
    <text evidence="2">The sequence shown here is derived from an EMBL/GenBank/DDBJ whole genome shotgun (WGS) entry which is preliminary data.</text>
</comment>
<feature type="compositionally biased region" description="Low complexity" evidence="1">
    <location>
        <begin position="51"/>
        <end position="69"/>
    </location>
</feature>
<dbReference type="Proteomes" id="UP000664859">
    <property type="component" value="Unassembled WGS sequence"/>
</dbReference>
<dbReference type="EMBL" id="JAFCMP010000516">
    <property type="protein sequence ID" value="KAG5178255.1"/>
    <property type="molecule type" value="Genomic_DNA"/>
</dbReference>
<organism evidence="2 3">
    <name type="scientific">Tribonema minus</name>
    <dbReference type="NCBI Taxonomy" id="303371"/>
    <lineage>
        <taxon>Eukaryota</taxon>
        <taxon>Sar</taxon>
        <taxon>Stramenopiles</taxon>
        <taxon>Ochrophyta</taxon>
        <taxon>PX clade</taxon>
        <taxon>Xanthophyceae</taxon>
        <taxon>Tribonematales</taxon>
        <taxon>Tribonemataceae</taxon>
        <taxon>Tribonema</taxon>
    </lineage>
</organism>
<evidence type="ECO:0000256" key="1">
    <source>
        <dbReference type="SAM" id="MobiDB-lite"/>
    </source>
</evidence>
<feature type="region of interest" description="Disordered" evidence="1">
    <location>
        <begin position="39"/>
        <end position="128"/>
    </location>
</feature>